<comment type="caution">
    <text evidence="2">The sequence shown here is derived from an EMBL/GenBank/DDBJ whole genome shotgun (WGS) entry which is preliminary data.</text>
</comment>
<organism evidence="2 3">
    <name type="scientific">Peptostreptococcus canis</name>
    <dbReference type="NCBI Taxonomy" id="1159213"/>
    <lineage>
        <taxon>Bacteria</taxon>
        <taxon>Bacillati</taxon>
        <taxon>Bacillota</taxon>
        <taxon>Clostridia</taxon>
        <taxon>Peptostreptococcales</taxon>
        <taxon>Peptostreptococcaceae</taxon>
        <taxon>Peptostreptococcus</taxon>
    </lineage>
</organism>
<gene>
    <name evidence="2" type="ORF">HLB29_09370</name>
</gene>
<keyword evidence="3" id="KW-1185">Reference proteome</keyword>
<dbReference type="Proteomes" id="UP000713904">
    <property type="component" value="Unassembled WGS sequence"/>
</dbReference>
<reference evidence="2 3" key="1">
    <citation type="submission" date="2020-05" db="EMBL/GenBank/DDBJ databases">
        <title>Draft genome of xy-202 and genomic insight in genome of the genus Peptostreptococcus.</title>
        <authorList>
            <person name="Zhang Z."/>
        </authorList>
    </citation>
    <scope>NUCLEOTIDE SEQUENCE [LARGE SCALE GENOMIC DNA]</scope>
    <source>
        <strain evidence="2 3">DSM 27025</strain>
    </source>
</reference>
<feature type="region of interest" description="Disordered" evidence="1">
    <location>
        <begin position="42"/>
        <end position="74"/>
    </location>
</feature>
<name>A0ABR6TN76_9FIRM</name>
<evidence type="ECO:0000313" key="2">
    <source>
        <dbReference type="EMBL" id="MBC2576869.1"/>
    </source>
</evidence>
<feature type="compositionally biased region" description="Basic and acidic residues" evidence="1">
    <location>
        <begin position="62"/>
        <end position="74"/>
    </location>
</feature>
<proteinExistence type="predicted"/>
<evidence type="ECO:0000313" key="3">
    <source>
        <dbReference type="Proteomes" id="UP000713904"/>
    </source>
</evidence>
<dbReference type="RefSeq" id="WP_185624887.1">
    <property type="nucleotide sequence ID" value="NZ_JABGBW010000016.1"/>
</dbReference>
<feature type="compositionally biased region" description="Polar residues" evidence="1">
    <location>
        <begin position="42"/>
        <end position="61"/>
    </location>
</feature>
<sequence>MLNNGNQLRKDVKEYIENNKVSNVFLVGVTTTLPESILQIINNKPDTPKSKPNSTPNQNDNIKSEENDKPNDKK</sequence>
<evidence type="ECO:0000256" key="1">
    <source>
        <dbReference type="SAM" id="MobiDB-lite"/>
    </source>
</evidence>
<protein>
    <submittedName>
        <fullName evidence="2">Uncharacterized protein</fullName>
    </submittedName>
</protein>
<dbReference type="EMBL" id="JABGBW010000016">
    <property type="protein sequence ID" value="MBC2576869.1"/>
    <property type="molecule type" value="Genomic_DNA"/>
</dbReference>
<accession>A0ABR6TN76</accession>